<gene>
    <name evidence="2" type="ORF">US75_C0010G0039</name>
</gene>
<keyword evidence="1" id="KW-1133">Transmembrane helix</keyword>
<keyword evidence="1" id="KW-0472">Membrane</keyword>
<organism evidence="2 3">
    <name type="scientific">Candidatus Woesebacteria bacterium GW2011_GWC1_38_13</name>
    <dbReference type="NCBI Taxonomy" id="1618583"/>
    <lineage>
        <taxon>Bacteria</taxon>
        <taxon>Candidatus Woeseibacteriota</taxon>
    </lineage>
</organism>
<comment type="caution">
    <text evidence="2">The sequence shown here is derived from an EMBL/GenBank/DDBJ whole genome shotgun (WGS) entry which is preliminary data.</text>
</comment>
<name>A0A0G0ILC2_9BACT</name>
<dbReference type="STRING" id="1618583.US75_C0010G0039"/>
<evidence type="ECO:0008006" key="4">
    <source>
        <dbReference type="Google" id="ProtNLM"/>
    </source>
</evidence>
<feature type="transmembrane region" description="Helical" evidence="1">
    <location>
        <begin position="7"/>
        <end position="29"/>
    </location>
</feature>
<accession>A0A0G0ILC2</accession>
<dbReference type="EMBL" id="LBUE01000010">
    <property type="protein sequence ID" value="KKQ56093.1"/>
    <property type="molecule type" value="Genomic_DNA"/>
</dbReference>
<evidence type="ECO:0000313" key="2">
    <source>
        <dbReference type="EMBL" id="KKQ56093.1"/>
    </source>
</evidence>
<proteinExistence type="predicted"/>
<evidence type="ECO:0000313" key="3">
    <source>
        <dbReference type="Proteomes" id="UP000034096"/>
    </source>
</evidence>
<reference evidence="2 3" key="1">
    <citation type="journal article" date="2015" name="Nature">
        <title>rRNA introns, odd ribosomes, and small enigmatic genomes across a large radiation of phyla.</title>
        <authorList>
            <person name="Brown C.T."/>
            <person name="Hug L.A."/>
            <person name="Thomas B.C."/>
            <person name="Sharon I."/>
            <person name="Castelle C.J."/>
            <person name="Singh A."/>
            <person name="Wilkins M.J."/>
            <person name="Williams K.H."/>
            <person name="Banfield J.F."/>
        </authorList>
    </citation>
    <scope>NUCLEOTIDE SEQUENCE [LARGE SCALE GENOMIC DNA]</scope>
</reference>
<evidence type="ECO:0000256" key="1">
    <source>
        <dbReference type="SAM" id="Phobius"/>
    </source>
</evidence>
<keyword evidence="1" id="KW-0812">Transmembrane</keyword>
<dbReference type="AlphaFoldDB" id="A0A0G0ILC2"/>
<protein>
    <recommendedName>
        <fullName evidence="4">FecR protein domain-containing protein</fullName>
    </recommendedName>
</protein>
<dbReference type="Proteomes" id="UP000034096">
    <property type="component" value="Unassembled WGS sequence"/>
</dbReference>
<sequence>MKVFRYIVFSIAVLILLFSAGYFLVGYYYNNTGNLNNTISTTREAESEIDTIIYSLEDPPSESLRGQIATMSGEIYWQGRIATESSQIFDPQEILQGESVSIKKDSDLTIEFDNACIIEMSENTSVNVIQTLPINLVFRQSDGSAVFNRTGENPLSVRTLSLLSDINGKAKITIDKDKNTIYLEVISGSTTVAYNDLEFISRQMTIEENQTYTFNQDTRKGVLR</sequence>